<feature type="transmembrane region" description="Helical" evidence="1">
    <location>
        <begin position="12"/>
        <end position="31"/>
    </location>
</feature>
<dbReference type="PANTHER" id="PTHR38831">
    <property type="entry name" value="TYPE II SECRETION SYSTEM PROTEIN K"/>
    <property type="match status" value="1"/>
</dbReference>
<dbReference type="PIRSF" id="PIRSF002786">
    <property type="entry name" value="XcpX"/>
    <property type="match status" value="1"/>
</dbReference>
<keyword evidence="1" id="KW-0812">Transmembrane</keyword>
<dbReference type="GO" id="GO:0009306">
    <property type="term" value="P:protein secretion"/>
    <property type="evidence" value="ECO:0007669"/>
    <property type="project" value="InterPro"/>
</dbReference>
<dbReference type="EMBL" id="FPHQ01000282">
    <property type="protein sequence ID" value="SFV78060.1"/>
    <property type="molecule type" value="Genomic_DNA"/>
</dbReference>
<dbReference type="NCBIfam" id="NF037980">
    <property type="entry name" value="T2SS_GspK"/>
    <property type="match status" value="1"/>
</dbReference>
<gene>
    <name evidence="2" type="ORF">MNB_SUP05-10-583</name>
</gene>
<keyword evidence="1" id="KW-1133">Transmembrane helix</keyword>
<dbReference type="InterPro" id="IPR038072">
    <property type="entry name" value="GspK_central_sf"/>
</dbReference>
<accession>A0A1W1DBW7</accession>
<dbReference type="Gene3D" id="3.30.1300.30">
    <property type="entry name" value="GSPII I/J protein-like"/>
    <property type="match status" value="1"/>
</dbReference>
<proteinExistence type="predicted"/>
<dbReference type="PANTHER" id="PTHR38831:SF1">
    <property type="entry name" value="TYPE II SECRETION SYSTEM PROTEIN K-RELATED"/>
    <property type="match status" value="1"/>
</dbReference>
<dbReference type="GO" id="GO:0016020">
    <property type="term" value="C:membrane"/>
    <property type="evidence" value="ECO:0007669"/>
    <property type="project" value="InterPro"/>
</dbReference>
<evidence type="ECO:0000313" key="2">
    <source>
        <dbReference type="EMBL" id="SFV78060.1"/>
    </source>
</evidence>
<dbReference type="SUPFAM" id="SSF158544">
    <property type="entry name" value="GspK insert domain-like"/>
    <property type="match status" value="1"/>
</dbReference>
<dbReference type="InterPro" id="IPR045584">
    <property type="entry name" value="Pilin-like"/>
</dbReference>
<dbReference type="SUPFAM" id="SSF54523">
    <property type="entry name" value="Pili subunits"/>
    <property type="match status" value="1"/>
</dbReference>
<protein>
    <submittedName>
        <fullName evidence="2">General secretion pathway protein K</fullName>
    </submittedName>
</protein>
<reference evidence="2" key="1">
    <citation type="submission" date="2016-10" db="EMBL/GenBank/DDBJ databases">
        <authorList>
            <person name="de Groot N.N."/>
        </authorList>
    </citation>
    <scope>NUCLEOTIDE SEQUENCE</scope>
</reference>
<dbReference type="AlphaFoldDB" id="A0A1W1DBW7"/>
<name>A0A1W1DBW7_9ZZZZ</name>
<evidence type="ECO:0000256" key="1">
    <source>
        <dbReference type="SAM" id="Phobius"/>
    </source>
</evidence>
<sequence length="300" mass="34704">MLSANNKQSGIAIVSVLVVVALVSVSIVSIWDQQHKNYTSTKYQLDLQKNLRYLHSFELWAKTIIQNNNETVDHLHENWAIPISAVEVDNGRMSGKLIDLQSRLNINNLVQFDEDFKRVLGRRSSYQNCLDVLNNNLNQFKISESVYSYIDQIGSRPIADESELQKVNNFDYEKYQQIKPFVFAVSQLAPININTADKEILTCLSSKEFEGLDSYIMDYRQAQSFTSIDDFWSFVDQKYPDMLLEQVKATFPANLVSVNSQHFLLESIIEINNKKLIASTVFYRKDKMVNIIKRSYYLKP</sequence>
<organism evidence="2">
    <name type="scientific">hydrothermal vent metagenome</name>
    <dbReference type="NCBI Taxonomy" id="652676"/>
    <lineage>
        <taxon>unclassified sequences</taxon>
        <taxon>metagenomes</taxon>
        <taxon>ecological metagenomes</taxon>
    </lineage>
</organism>
<dbReference type="InterPro" id="IPR005628">
    <property type="entry name" value="GspK"/>
</dbReference>
<keyword evidence="1" id="KW-0472">Membrane</keyword>